<dbReference type="KEGG" id="pchm:VFPPC_13331"/>
<dbReference type="PANTHER" id="PTHR33840">
    <property type="match status" value="1"/>
</dbReference>
<dbReference type="GeneID" id="28855102"/>
<name>A0A179FX77_METCM</name>
<dbReference type="AlphaFoldDB" id="A0A179FX77"/>
<evidence type="ECO:0000313" key="3">
    <source>
        <dbReference type="EMBL" id="OAQ70286.1"/>
    </source>
</evidence>
<evidence type="ECO:0000259" key="2">
    <source>
        <dbReference type="Pfam" id="PF09994"/>
    </source>
</evidence>
<dbReference type="RefSeq" id="XP_018146823.1">
    <property type="nucleotide sequence ID" value="XM_018291108.1"/>
</dbReference>
<protein>
    <submittedName>
        <fullName evidence="3">Peptidoglycan binding domain-containing protein</fullName>
    </submittedName>
</protein>
<gene>
    <name evidence="3" type="ORF">VFPPC_13331</name>
</gene>
<keyword evidence="4" id="KW-1185">Reference proteome</keyword>
<dbReference type="SUPFAM" id="SSF53474">
    <property type="entry name" value="alpha/beta-Hydrolases"/>
    <property type="match status" value="1"/>
</dbReference>
<feature type="domain" description="T6SS Phospholipase effector Tle1-like catalytic" evidence="2">
    <location>
        <begin position="13"/>
        <end position="304"/>
    </location>
</feature>
<dbReference type="PANTHER" id="PTHR33840:SF1">
    <property type="entry name" value="TLE1 PHOSPHOLIPASE DOMAIN-CONTAINING PROTEIN"/>
    <property type="match status" value="1"/>
</dbReference>
<reference evidence="3 4" key="1">
    <citation type="journal article" date="2016" name="PLoS Pathog.">
        <title>Biosynthesis of antibiotic leucinostatins in bio-control fungus Purpureocillium lilacinum and their inhibition on phytophthora revealed by genome mining.</title>
        <authorList>
            <person name="Wang G."/>
            <person name="Liu Z."/>
            <person name="Lin R."/>
            <person name="Li E."/>
            <person name="Mao Z."/>
            <person name="Ling J."/>
            <person name="Yang Y."/>
            <person name="Yin W.B."/>
            <person name="Xie B."/>
        </authorList>
    </citation>
    <scope>NUCLEOTIDE SEQUENCE [LARGE SCALE GENOMIC DNA]</scope>
    <source>
        <strain evidence="3">170</strain>
    </source>
</reference>
<evidence type="ECO:0000256" key="1">
    <source>
        <dbReference type="SAM" id="MobiDB-lite"/>
    </source>
</evidence>
<comment type="caution">
    <text evidence="3">The sequence shown here is derived from an EMBL/GenBank/DDBJ whole genome shotgun (WGS) entry which is preliminary data.</text>
</comment>
<organism evidence="3 4">
    <name type="scientific">Pochonia chlamydosporia 170</name>
    <dbReference type="NCBI Taxonomy" id="1380566"/>
    <lineage>
        <taxon>Eukaryota</taxon>
        <taxon>Fungi</taxon>
        <taxon>Dikarya</taxon>
        <taxon>Ascomycota</taxon>
        <taxon>Pezizomycotina</taxon>
        <taxon>Sordariomycetes</taxon>
        <taxon>Hypocreomycetidae</taxon>
        <taxon>Hypocreales</taxon>
        <taxon>Clavicipitaceae</taxon>
        <taxon>Pochonia</taxon>
    </lineage>
</organism>
<proteinExistence type="predicted"/>
<dbReference type="InterPro" id="IPR029058">
    <property type="entry name" value="AB_hydrolase_fold"/>
</dbReference>
<feature type="region of interest" description="Disordered" evidence="1">
    <location>
        <begin position="515"/>
        <end position="542"/>
    </location>
</feature>
<dbReference type="Pfam" id="PF09994">
    <property type="entry name" value="T6SS_Tle1-like_cat"/>
    <property type="match status" value="1"/>
</dbReference>
<dbReference type="OrthoDB" id="3057168at2759"/>
<dbReference type="EMBL" id="LSBJ02000002">
    <property type="protein sequence ID" value="OAQ70286.1"/>
    <property type="molecule type" value="Genomic_DNA"/>
</dbReference>
<dbReference type="Proteomes" id="UP000078397">
    <property type="component" value="Unassembled WGS sequence"/>
</dbReference>
<evidence type="ECO:0000313" key="4">
    <source>
        <dbReference type="Proteomes" id="UP000078397"/>
    </source>
</evidence>
<dbReference type="STRING" id="1380566.A0A179FX77"/>
<sequence length="542" mass="61963">MAAEYATPKRQKKRLIVCCDGTWMNSDYGFAKSGLFSKKGTLQVPSNVTRISRCFKRRCADGTLQIISYESGVGSGSNTLDSITGGAFGAGLAERVREVYAYLCANYMDGDEMFLVGFSRGAFTARSVSGMIANLGLLTREGVEHFYPIFKDMQNWEDDDYDDPFPDVPFRDKPKGPHADVEYRARLEKMGYTRVYQSNGDLIKVKGVCVWDTVGSLGIPKIPWLEKIGWHDTALSDRIEHAFQALALDETRAPFSPAVWERPRRDRLCTDLRQVWFPGNHGNCGGGWDDQGVANSTLAWMMDQMTSVGVEFDTRSLQRAVEQTFDFYESPEAQNLKKDRRRIKQWAVDQIYDNNRPLRPWGLGSIQKAGGFLYALSGETTRTPGMYKQVDPKTAQCREKYLQDTNEKVHSSVRVRLACEGLGLNDECVWSCEALRDWKLKRAIFELDEEPKYQAYKPYDRYRDRPSREGWIWKYAGSERNAPNQRVMAEEPLGPYERFVLELSGGKPNVYDYAERRANKSKRRSRSERARKAFRQGASHTY</sequence>
<dbReference type="InterPro" id="IPR018712">
    <property type="entry name" value="Tle1-like_cat"/>
</dbReference>
<accession>A0A179FX77</accession>